<sequence>MSNIEARLVVIPQANPVGFDPLILAEMGGILLLLGILAFVATKYRLSVVPFFIGMGLAFGDGGIVGVGLSEDFLLIGAQIGAILLLLLLGLEYSAREIADSLKLDWRSGVYDLLLNAIPGAIVALMLGWGVVGAIVLGGITYVSSSGIAAQLIRESGFRRSETARRVVGVLVFEDLALAPYLPIASAVISAAGVLVGVISVSVALVVIGLVLLLSIKREHFLSNFLNTQNATGLLLTVFGAALLFAGLAELAGVSGAIAAFLVGLLLSGDVAAVARARLSPLRDFFAALFFLFFGLITNPADIITVFPIALLLAGLGIAGKFILAKHMAAGMSDPMSWLRIGAFLTPRGEFSIVIAGLALSAPFADQLLPIVMTYVLITALTGSIMIKLFRSKLDA</sequence>
<dbReference type="GO" id="GO:0016020">
    <property type="term" value="C:membrane"/>
    <property type="evidence" value="ECO:0007669"/>
    <property type="project" value="UniProtKB-SubCell"/>
</dbReference>
<reference evidence="9" key="1">
    <citation type="submission" date="2020-05" db="EMBL/GenBank/DDBJ databases">
        <authorList>
            <person name="Chiriac C."/>
            <person name="Salcher M."/>
            <person name="Ghai R."/>
            <person name="Kavagutti S V."/>
        </authorList>
    </citation>
    <scope>NUCLEOTIDE SEQUENCE</scope>
</reference>
<feature type="transmembrane region" description="Helical" evidence="7">
    <location>
        <begin position="304"/>
        <end position="324"/>
    </location>
</feature>
<comment type="subcellular location">
    <subcellularLocation>
        <location evidence="1">Membrane</location>
        <topology evidence="1">Multi-pass membrane protein</topology>
    </subcellularLocation>
</comment>
<dbReference type="Pfam" id="PF00999">
    <property type="entry name" value="Na_H_Exchanger"/>
    <property type="match status" value="1"/>
</dbReference>
<evidence type="ECO:0000256" key="3">
    <source>
        <dbReference type="ARBA" id="ARBA00022448"/>
    </source>
</evidence>
<dbReference type="InterPro" id="IPR038770">
    <property type="entry name" value="Na+/solute_symporter_sf"/>
</dbReference>
<dbReference type="PANTHER" id="PTHR42751">
    <property type="entry name" value="SODIUM/HYDROGEN EXCHANGER FAMILY/TRKA DOMAIN PROTEIN"/>
    <property type="match status" value="1"/>
</dbReference>
<keyword evidence="6 7" id="KW-0472">Membrane</keyword>
<dbReference type="EMBL" id="CAEZTT010000050">
    <property type="protein sequence ID" value="CAB4575723.1"/>
    <property type="molecule type" value="Genomic_DNA"/>
</dbReference>
<evidence type="ECO:0000256" key="6">
    <source>
        <dbReference type="ARBA" id="ARBA00023136"/>
    </source>
</evidence>
<feature type="transmembrane region" description="Helical" evidence="7">
    <location>
        <begin position="48"/>
        <end position="67"/>
    </location>
</feature>
<evidence type="ECO:0000256" key="2">
    <source>
        <dbReference type="ARBA" id="ARBA00005551"/>
    </source>
</evidence>
<dbReference type="GO" id="GO:1902600">
    <property type="term" value="P:proton transmembrane transport"/>
    <property type="evidence" value="ECO:0007669"/>
    <property type="project" value="InterPro"/>
</dbReference>
<feature type="transmembrane region" description="Helical" evidence="7">
    <location>
        <begin position="371"/>
        <end position="390"/>
    </location>
</feature>
<feature type="transmembrane region" description="Helical" evidence="7">
    <location>
        <begin position="226"/>
        <end position="248"/>
    </location>
</feature>
<dbReference type="GO" id="GO:0015297">
    <property type="term" value="F:antiporter activity"/>
    <property type="evidence" value="ECO:0007669"/>
    <property type="project" value="InterPro"/>
</dbReference>
<name>A0A6J6EML3_9ZZZZ</name>
<feature type="transmembrane region" description="Helical" evidence="7">
    <location>
        <begin position="181"/>
        <end position="214"/>
    </location>
</feature>
<keyword evidence="4 7" id="KW-0812">Transmembrane</keyword>
<evidence type="ECO:0000256" key="4">
    <source>
        <dbReference type="ARBA" id="ARBA00022692"/>
    </source>
</evidence>
<protein>
    <submittedName>
        <fullName evidence="9">Unannotated protein</fullName>
    </submittedName>
</protein>
<feature type="transmembrane region" description="Helical" evidence="7">
    <location>
        <begin position="22"/>
        <end position="41"/>
    </location>
</feature>
<accession>A0A6J6EML3</accession>
<feature type="transmembrane region" description="Helical" evidence="7">
    <location>
        <begin position="282"/>
        <end position="298"/>
    </location>
</feature>
<dbReference type="InterPro" id="IPR006153">
    <property type="entry name" value="Cation/H_exchanger_TM"/>
</dbReference>
<feature type="transmembrane region" description="Helical" evidence="7">
    <location>
        <begin position="113"/>
        <end position="137"/>
    </location>
</feature>
<evidence type="ECO:0000259" key="8">
    <source>
        <dbReference type="Pfam" id="PF00999"/>
    </source>
</evidence>
<gene>
    <name evidence="9" type="ORF">UFOPK1726_00553</name>
</gene>
<evidence type="ECO:0000256" key="5">
    <source>
        <dbReference type="ARBA" id="ARBA00022989"/>
    </source>
</evidence>
<evidence type="ECO:0000256" key="1">
    <source>
        <dbReference type="ARBA" id="ARBA00004141"/>
    </source>
</evidence>
<feature type="domain" description="Cation/H+ exchanger transmembrane" evidence="8">
    <location>
        <begin position="31"/>
        <end position="388"/>
    </location>
</feature>
<dbReference type="AlphaFoldDB" id="A0A6J6EML3"/>
<keyword evidence="5 7" id="KW-1133">Transmembrane helix</keyword>
<proteinExistence type="inferred from homology"/>
<comment type="similarity">
    <text evidence="2">Belongs to the monovalent cation:proton antiporter 2 (CPA2) transporter (TC 2.A.37) family.</text>
</comment>
<feature type="transmembrane region" description="Helical" evidence="7">
    <location>
        <begin position="345"/>
        <end position="365"/>
    </location>
</feature>
<organism evidence="9">
    <name type="scientific">freshwater metagenome</name>
    <dbReference type="NCBI Taxonomy" id="449393"/>
    <lineage>
        <taxon>unclassified sequences</taxon>
        <taxon>metagenomes</taxon>
        <taxon>ecological metagenomes</taxon>
    </lineage>
</organism>
<evidence type="ECO:0000256" key="7">
    <source>
        <dbReference type="SAM" id="Phobius"/>
    </source>
</evidence>
<keyword evidence="3" id="KW-0813">Transport</keyword>
<feature type="transmembrane region" description="Helical" evidence="7">
    <location>
        <begin position="73"/>
        <end position="93"/>
    </location>
</feature>
<dbReference type="PANTHER" id="PTHR42751:SF6">
    <property type="entry name" value="CONSERVED INTEGRAL MEMBRANE TRANSPORT PROTEIN-RELATED"/>
    <property type="match status" value="1"/>
</dbReference>
<dbReference type="Gene3D" id="1.20.1530.20">
    <property type="match status" value="1"/>
</dbReference>
<feature type="transmembrane region" description="Helical" evidence="7">
    <location>
        <begin position="254"/>
        <end position="275"/>
    </location>
</feature>
<evidence type="ECO:0000313" key="9">
    <source>
        <dbReference type="EMBL" id="CAB4575723.1"/>
    </source>
</evidence>